<name>A0A835M707_9MAGN</name>
<dbReference type="PANTHER" id="PTHR10894">
    <property type="entry name" value="NUCLEOLAR PROTEIN 5 NUCLEOLAR PROTEIN NOP5 NOP58"/>
    <property type="match status" value="1"/>
</dbReference>
<organism evidence="4 5">
    <name type="scientific">Coptis chinensis</name>
    <dbReference type="NCBI Taxonomy" id="261450"/>
    <lineage>
        <taxon>Eukaryota</taxon>
        <taxon>Viridiplantae</taxon>
        <taxon>Streptophyta</taxon>
        <taxon>Embryophyta</taxon>
        <taxon>Tracheophyta</taxon>
        <taxon>Spermatophyta</taxon>
        <taxon>Magnoliopsida</taxon>
        <taxon>Ranunculales</taxon>
        <taxon>Ranunculaceae</taxon>
        <taxon>Coptidoideae</taxon>
        <taxon>Coptis</taxon>
    </lineage>
</organism>
<evidence type="ECO:0000256" key="2">
    <source>
        <dbReference type="SAM" id="MobiDB-lite"/>
    </source>
</evidence>
<accession>A0A835M707</accession>
<dbReference type="InterPro" id="IPR045056">
    <property type="entry name" value="Nop56/Nop58"/>
</dbReference>
<evidence type="ECO:0000256" key="1">
    <source>
        <dbReference type="ARBA" id="ARBA00022701"/>
    </source>
</evidence>
<dbReference type="GO" id="GO:0030515">
    <property type="term" value="F:snoRNA binding"/>
    <property type="evidence" value="ECO:0007669"/>
    <property type="project" value="InterPro"/>
</dbReference>
<dbReference type="GO" id="GO:0031428">
    <property type="term" value="C:box C/D methylation guide snoRNP complex"/>
    <property type="evidence" value="ECO:0007669"/>
    <property type="project" value="InterPro"/>
</dbReference>
<dbReference type="InterPro" id="IPR041470">
    <property type="entry name" value="GCP_N"/>
</dbReference>
<gene>
    <name evidence="4" type="ORF">IFM89_002452</name>
</gene>
<proteinExistence type="predicted"/>
<keyword evidence="5" id="KW-1185">Reference proteome</keyword>
<keyword evidence="1" id="KW-0493">Microtubule</keyword>
<protein>
    <recommendedName>
        <fullName evidence="3">Gamma tubulin complex component protein N-terminal domain-containing protein</fullName>
    </recommendedName>
</protein>
<dbReference type="GO" id="GO:0032040">
    <property type="term" value="C:small-subunit processome"/>
    <property type="evidence" value="ECO:0007669"/>
    <property type="project" value="InterPro"/>
</dbReference>
<reference evidence="4 5" key="1">
    <citation type="submission" date="2020-10" db="EMBL/GenBank/DDBJ databases">
        <title>The Coptis chinensis genome and diversification of protoberbering-type alkaloids.</title>
        <authorList>
            <person name="Wang B."/>
            <person name="Shu S."/>
            <person name="Song C."/>
            <person name="Liu Y."/>
        </authorList>
    </citation>
    <scope>NUCLEOTIDE SEQUENCE [LARGE SCALE GENOMIC DNA]</scope>
    <source>
        <strain evidence="4">HL-2020</strain>
        <tissue evidence="4">Leaf</tissue>
    </source>
</reference>
<dbReference type="Proteomes" id="UP000631114">
    <property type="component" value="Unassembled WGS sequence"/>
</dbReference>
<comment type="caution">
    <text evidence="4">The sequence shown here is derived from an EMBL/GenBank/DDBJ whole genome shotgun (WGS) entry which is preliminary data.</text>
</comment>
<feature type="region of interest" description="Disordered" evidence="2">
    <location>
        <begin position="1"/>
        <end position="31"/>
    </location>
</feature>
<dbReference type="InterPro" id="IPR036070">
    <property type="entry name" value="Nop_dom_sf"/>
</dbReference>
<dbReference type="Gene3D" id="1.10.287.4070">
    <property type="match status" value="1"/>
</dbReference>
<evidence type="ECO:0000313" key="5">
    <source>
        <dbReference type="Proteomes" id="UP000631114"/>
    </source>
</evidence>
<dbReference type="AlphaFoldDB" id="A0A835M707"/>
<feature type="compositionally biased region" description="Polar residues" evidence="2">
    <location>
        <begin position="7"/>
        <end position="24"/>
    </location>
</feature>
<feature type="domain" description="Gamma tubulin complex component protein N-terminal" evidence="3">
    <location>
        <begin position="177"/>
        <end position="312"/>
    </location>
</feature>
<sequence length="396" mass="44422">MEKETDSGLSSNTETPLETFTKAKTNSEKTLKHSMRILTSRMKTPSTSVNESSMTEPIKLLNEGKSSCRLNFVDSYVIVSSKNGIDIVRNKWGLLEVVSKKPKNKNEKKFGYRGSSGFASALNCELPVLFDGKCGKIYQKLDGHAVLDLVIVARVNIWKFSELRQLFDREKGYVYENMDKSLAGDVGTVRQALHAGSQDELSEYCKLPAMLKAQLLHQVVILANYFSSRMLLVWFVKQTIKMRWMAILVDNYCKVLKGAAMAGAIHYHARHGDSVVQEFMWRQLFRAFSSIFDLVRSCVLEGKLAEVAKAFMGQDFSISDLISVHQFVGRLMILAEYRKSLHGYLVNKINDNSPILASLIGEITGIQLISHTSSLPKLVKSPPFTPSVLLACSFEK</sequence>
<dbReference type="EMBL" id="JADFTS010000002">
    <property type="protein sequence ID" value="KAF9618757.1"/>
    <property type="molecule type" value="Genomic_DNA"/>
</dbReference>
<dbReference type="GO" id="GO:0005874">
    <property type="term" value="C:microtubule"/>
    <property type="evidence" value="ECO:0007669"/>
    <property type="project" value="UniProtKB-KW"/>
</dbReference>
<evidence type="ECO:0000313" key="4">
    <source>
        <dbReference type="EMBL" id="KAF9618757.1"/>
    </source>
</evidence>
<dbReference type="SUPFAM" id="SSF89124">
    <property type="entry name" value="Nop domain"/>
    <property type="match status" value="1"/>
</dbReference>
<dbReference type="Pfam" id="PF17681">
    <property type="entry name" value="GCP_N_terminal"/>
    <property type="match status" value="1"/>
</dbReference>
<evidence type="ECO:0000259" key="3">
    <source>
        <dbReference type="Pfam" id="PF17681"/>
    </source>
</evidence>
<dbReference type="PANTHER" id="PTHR10894:SF0">
    <property type="entry name" value="NUCLEOLAR PROTEIN 56"/>
    <property type="match status" value="1"/>
</dbReference>